<comment type="caution">
    <text evidence="2">The sequence shown here is derived from an EMBL/GenBank/DDBJ whole genome shotgun (WGS) entry which is preliminary data.</text>
</comment>
<organism evidence="2 3">
    <name type="scientific">Paenibacillus violae</name>
    <dbReference type="NCBI Taxonomy" id="3077234"/>
    <lineage>
        <taxon>Bacteria</taxon>
        <taxon>Bacillati</taxon>
        <taxon>Bacillota</taxon>
        <taxon>Bacilli</taxon>
        <taxon>Bacillales</taxon>
        <taxon>Paenibacillaceae</taxon>
        <taxon>Paenibacillus</taxon>
    </lineage>
</organism>
<proteinExistence type="predicted"/>
<dbReference type="Proteomes" id="UP001260980">
    <property type="component" value="Unassembled WGS sequence"/>
</dbReference>
<feature type="chain" id="PRO_5047494644" evidence="1">
    <location>
        <begin position="26"/>
        <end position="486"/>
    </location>
</feature>
<gene>
    <name evidence="2" type="ORF">RQP52_07405</name>
</gene>
<accession>A0ABU3R9F8</accession>
<sequence length="486" mass="54710">MRKQTLTLLSLILLSGLVLDKGVQAADSNSALLPLPIELVLNEQLTPVYDSIEGQRLYFASPQVVKVDGAEPSWDRKLIQTHEAVWFEIKTTDGDRWVHLQNPEFREDYYQHLLLTGKENFYNDQSHSSGARSAGSVSPQLLRVLYADDGNYLIQTWLGYRWMRPQHPIIDDVQTYGANSSGMSFELPTTSPMFDSPDAGSHVAGWLAPQWFTSKIVWNDWYYVDTWDGPHWVNPKVGNPADLRSEETTLRLDQTAVVYEHPNKAARVLGSLAPQTINTFEHGSGWHHIHSSWLGDSWIYAVKKDQDPDAYVPPTKVEVKPITVINQTKTITELGSGSRNYPFDLTVHVKNEAGNISSEAFQPYGKQVGIEFIFRNGSEEVLTMQPTAFKIDISRRDKTDGSLTLVWSGQIDSPDAKLASGEVHSFDFIWDQKDFDGKQVPFGEYSVEIKLPMSISYTKDGENGTLQHEDAKSAMLTSFPLRISAQ</sequence>
<reference evidence="2 3" key="1">
    <citation type="submission" date="2023-10" db="EMBL/GenBank/DDBJ databases">
        <title>Paenibacillus strain PFR10 Genome sequencing and assembly.</title>
        <authorList>
            <person name="Kim I."/>
        </authorList>
    </citation>
    <scope>NUCLEOTIDE SEQUENCE [LARGE SCALE GENOMIC DNA]</scope>
    <source>
        <strain evidence="2 3">PFR10</strain>
    </source>
</reference>
<evidence type="ECO:0000256" key="1">
    <source>
        <dbReference type="SAM" id="SignalP"/>
    </source>
</evidence>
<name>A0ABU3R9F8_9BACL</name>
<feature type="signal peptide" evidence="1">
    <location>
        <begin position="1"/>
        <end position="25"/>
    </location>
</feature>
<protein>
    <submittedName>
        <fullName evidence="2">Uncharacterized protein</fullName>
    </submittedName>
</protein>
<keyword evidence="3" id="KW-1185">Reference proteome</keyword>
<evidence type="ECO:0000313" key="3">
    <source>
        <dbReference type="Proteomes" id="UP001260980"/>
    </source>
</evidence>
<dbReference type="EMBL" id="JAWCUD010000002">
    <property type="protein sequence ID" value="MDU0200912.1"/>
    <property type="molecule type" value="Genomic_DNA"/>
</dbReference>
<dbReference type="RefSeq" id="WP_315950546.1">
    <property type="nucleotide sequence ID" value="NZ_JAWCUD010000002.1"/>
</dbReference>
<keyword evidence="1" id="KW-0732">Signal</keyword>
<evidence type="ECO:0000313" key="2">
    <source>
        <dbReference type="EMBL" id="MDU0200912.1"/>
    </source>
</evidence>